<comment type="caution">
    <text evidence="1">The sequence shown here is derived from an EMBL/GenBank/DDBJ whole genome shotgun (WGS) entry which is preliminary data.</text>
</comment>
<dbReference type="RefSeq" id="WP_345353908.1">
    <property type="nucleotide sequence ID" value="NZ_BAABHJ010000008.1"/>
</dbReference>
<gene>
    <name evidence="1" type="ORF">GCM10023195_29960</name>
</gene>
<protein>
    <submittedName>
        <fullName evidence="1">DUF488 domain-containing protein</fullName>
    </submittedName>
</protein>
<dbReference type="Pfam" id="PF22752">
    <property type="entry name" value="DUF488-N3i"/>
    <property type="match status" value="1"/>
</dbReference>
<accession>A0ABP8TKH8</accession>
<dbReference type="InterPro" id="IPR052552">
    <property type="entry name" value="YeaO-like"/>
</dbReference>
<proteinExistence type="predicted"/>
<evidence type="ECO:0000313" key="2">
    <source>
        <dbReference type="Proteomes" id="UP001500212"/>
    </source>
</evidence>
<sequence length="119" mass="13872">MGPIEIRRVYDEAEDGEGAVFLVDRMWPRGVRKADLKIDGWLRDVAPSSDLRQWFGHRAERFAEFAERYRRELDERPEAERPLLEAAEKGPVTLLYSARDTEHNQAVVLRDHLRDRLGG</sequence>
<evidence type="ECO:0000313" key="1">
    <source>
        <dbReference type="EMBL" id="GAA4607805.1"/>
    </source>
</evidence>
<reference evidence="2" key="1">
    <citation type="journal article" date="2019" name="Int. J. Syst. Evol. Microbiol.">
        <title>The Global Catalogue of Microorganisms (GCM) 10K type strain sequencing project: providing services to taxonomists for standard genome sequencing and annotation.</title>
        <authorList>
            <consortium name="The Broad Institute Genomics Platform"/>
            <consortium name="The Broad Institute Genome Sequencing Center for Infectious Disease"/>
            <person name="Wu L."/>
            <person name="Ma J."/>
        </authorList>
    </citation>
    <scope>NUCLEOTIDE SEQUENCE [LARGE SCALE GENOMIC DNA]</scope>
    <source>
        <strain evidence="2">JCM 17938</strain>
    </source>
</reference>
<keyword evidence="2" id="KW-1185">Reference proteome</keyword>
<dbReference type="EMBL" id="BAABHJ010000008">
    <property type="protein sequence ID" value="GAA4607805.1"/>
    <property type="molecule type" value="Genomic_DNA"/>
</dbReference>
<organism evidence="1 2">
    <name type="scientific">Actinoallomurus liliacearum</name>
    <dbReference type="NCBI Taxonomy" id="1080073"/>
    <lineage>
        <taxon>Bacteria</taxon>
        <taxon>Bacillati</taxon>
        <taxon>Actinomycetota</taxon>
        <taxon>Actinomycetes</taxon>
        <taxon>Streptosporangiales</taxon>
        <taxon>Thermomonosporaceae</taxon>
        <taxon>Actinoallomurus</taxon>
    </lineage>
</organism>
<dbReference type="PANTHER" id="PTHR36849">
    <property type="entry name" value="CYTOPLASMIC PROTEIN-RELATED"/>
    <property type="match status" value="1"/>
</dbReference>
<dbReference type="Proteomes" id="UP001500212">
    <property type="component" value="Unassembled WGS sequence"/>
</dbReference>
<dbReference type="PANTHER" id="PTHR36849:SF1">
    <property type="entry name" value="CYTOPLASMIC PROTEIN"/>
    <property type="match status" value="1"/>
</dbReference>
<name>A0ABP8TKH8_9ACTN</name>